<name>A0A172Y159_9FLAO</name>
<organism evidence="2 3">
    <name type="scientific">Chryseobacterium glaciei</name>
    <dbReference type="NCBI Taxonomy" id="1685010"/>
    <lineage>
        <taxon>Bacteria</taxon>
        <taxon>Pseudomonadati</taxon>
        <taxon>Bacteroidota</taxon>
        <taxon>Flavobacteriia</taxon>
        <taxon>Flavobacteriales</taxon>
        <taxon>Weeksellaceae</taxon>
        <taxon>Chryseobacterium group</taxon>
        <taxon>Chryseobacterium</taxon>
    </lineage>
</organism>
<dbReference type="Proteomes" id="UP000077824">
    <property type="component" value="Chromosome"/>
</dbReference>
<protein>
    <submittedName>
        <fullName evidence="2">Uncharacterized protein</fullName>
    </submittedName>
</protein>
<keyword evidence="3" id="KW-1185">Reference proteome</keyword>
<evidence type="ECO:0000256" key="1">
    <source>
        <dbReference type="SAM" id="MobiDB-lite"/>
    </source>
</evidence>
<reference evidence="2 3" key="1">
    <citation type="submission" date="2016-04" db="EMBL/GenBank/DDBJ databases">
        <title>Complete Genome Sequence of Chryseobacterium sp. IHBB 10212.</title>
        <authorList>
            <person name="Pal M."/>
            <person name="Swarnkar M.K."/>
            <person name="Kaushal K."/>
            <person name="Chhibber S."/>
            <person name="Singh A.K."/>
            <person name="Gulati A."/>
        </authorList>
    </citation>
    <scope>NUCLEOTIDE SEQUENCE [LARGE SCALE GENOMIC DNA]</scope>
    <source>
        <strain evidence="2 3">IHBB 10212</strain>
    </source>
</reference>
<dbReference type="RefSeq" id="WP_066759345.1">
    <property type="nucleotide sequence ID" value="NZ_CP015199.1"/>
</dbReference>
<dbReference type="AlphaFoldDB" id="A0A172Y159"/>
<dbReference type="STRING" id="1685010.A0O34_21825"/>
<sequence length="267" mass="30424">MERELPTVNIEGTEFLVDVNKLELREKDNPNNTISLFEMRDLGNHNGYSFEYSLTEKNIPSSFISGETVTISLPELVTLDPEGMSEKYGVPLEMFATRSDFDLMVDQTALKERLSGLLPIVDIAGHPFYVDLRMDMLRPKDDFLSGGIVFSKIQDYYVDGKDKYFIPYNPKKHEFQEIDFNSVTEIPKDILVVSIPHESALDPIGYNRKHGFDELSNLKESNLKSHFRAGQVSWKDTGIEEAIRENKAKSIKTSKGDKPIKRKGPKL</sequence>
<feature type="region of interest" description="Disordered" evidence="1">
    <location>
        <begin position="245"/>
        <end position="267"/>
    </location>
</feature>
<dbReference type="KEGG" id="chh:A0O34_21825"/>
<gene>
    <name evidence="2" type="ORF">A0O34_21825</name>
</gene>
<proteinExistence type="predicted"/>
<feature type="compositionally biased region" description="Basic and acidic residues" evidence="1">
    <location>
        <begin position="245"/>
        <end position="259"/>
    </location>
</feature>
<evidence type="ECO:0000313" key="2">
    <source>
        <dbReference type="EMBL" id="ANF52998.1"/>
    </source>
</evidence>
<accession>A0A172Y159</accession>
<evidence type="ECO:0000313" key="3">
    <source>
        <dbReference type="Proteomes" id="UP000077824"/>
    </source>
</evidence>
<dbReference type="OrthoDB" id="771660at2"/>
<dbReference type="EMBL" id="CP015199">
    <property type="protein sequence ID" value="ANF52998.1"/>
    <property type="molecule type" value="Genomic_DNA"/>
</dbReference>